<gene>
    <name evidence="1" type="ORF">TSUD_375220</name>
</gene>
<evidence type="ECO:0000313" key="1">
    <source>
        <dbReference type="EMBL" id="GAU35432.1"/>
    </source>
</evidence>
<dbReference type="AlphaFoldDB" id="A0A2Z6NFN2"/>
<organism evidence="1 2">
    <name type="scientific">Trifolium subterraneum</name>
    <name type="common">Subterranean clover</name>
    <dbReference type="NCBI Taxonomy" id="3900"/>
    <lineage>
        <taxon>Eukaryota</taxon>
        <taxon>Viridiplantae</taxon>
        <taxon>Streptophyta</taxon>
        <taxon>Embryophyta</taxon>
        <taxon>Tracheophyta</taxon>
        <taxon>Spermatophyta</taxon>
        <taxon>Magnoliopsida</taxon>
        <taxon>eudicotyledons</taxon>
        <taxon>Gunneridae</taxon>
        <taxon>Pentapetalae</taxon>
        <taxon>rosids</taxon>
        <taxon>fabids</taxon>
        <taxon>Fabales</taxon>
        <taxon>Fabaceae</taxon>
        <taxon>Papilionoideae</taxon>
        <taxon>50 kb inversion clade</taxon>
        <taxon>NPAAA clade</taxon>
        <taxon>Hologalegina</taxon>
        <taxon>IRL clade</taxon>
        <taxon>Trifolieae</taxon>
        <taxon>Trifolium</taxon>
    </lineage>
</organism>
<name>A0A2Z6NFN2_TRISU</name>
<dbReference type="EMBL" id="DF973590">
    <property type="protein sequence ID" value="GAU35432.1"/>
    <property type="molecule type" value="Genomic_DNA"/>
</dbReference>
<dbReference type="Proteomes" id="UP000242715">
    <property type="component" value="Unassembled WGS sequence"/>
</dbReference>
<proteinExistence type="predicted"/>
<reference evidence="2" key="1">
    <citation type="journal article" date="2017" name="Front. Plant Sci.">
        <title>Climate Clever Clovers: New Paradigm to Reduce the Environmental Footprint of Ruminants by Breeding Low Methanogenic Forages Utilizing Haplotype Variation.</title>
        <authorList>
            <person name="Kaur P."/>
            <person name="Appels R."/>
            <person name="Bayer P.E."/>
            <person name="Keeble-Gagnere G."/>
            <person name="Wang J."/>
            <person name="Hirakawa H."/>
            <person name="Shirasawa K."/>
            <person name="Vercoe P."/>
            <person name="Stefanova K."/>
            <person name="Durmic Z."/>
            <person name="Nichols P."/>
            <person name="Revell C."/>
            <person name="Isobe S.N."/>
            <person name="Edwards D."/>
            <person name="Erskine W."/>
        </authorList>
    </citation>
    <scope>NUCLEOTIDE SEQUENCE [LARGE SCALE GENOMIC DNA]</scope>
    <source>
        <strain evidence="2">cv. Daliak</strain>
    </source>
</reference>
<sequence>MENKATNPIYVMGKPVKGLLMEVVSPKNSLEFFLMVANDNKGEKLNTAIAANSCKCLFSLACFAKLASEWEELPQVVVVSTSPNPYKKERQIKPSVGRGPNFKDSKFTTWVGMSKML</sequence>
<keyword evidence="2" id="KW-1185">Reference proteome</keyword>
<accession>A0A2Z6NFN2</accession>
<protein>
    <submittedName>
        <fullName evidence="1">Uncharacterized protein</fullName>
    </submittedName>
</protein>
<evidence type="ECO:0000313" key="2">
    <source>
        <dbReference type="Proteomes" id="UP000242715"/>
    </source>
</evidence>